<gene>
    <name evidence="5" type="ORF">AX774_g964</name>
</gene>
<protein>
    <submittedName>
        <fullName evidence="5">HemK methyltransferase family member 2</fullName>
    </submittedName>
</protein>
<evidence type="ECO:0000256" key="1">
    <source>
        <dbReference type="ARBA" id="ARBA00006149"/>
    </source>
</evidence>
<dbReference type="GO" id="GO:0008276">
    <property type="term" value="F:protein methyltransferase activity"/>
    <property type="evidence" value="ECO:0007669"/>
    <property type="project" value="TreeGrafter"/>
</dbReference>
<sequence>MACECTLKTATVERVRDRIDTIRSFFTSGLHRRIYGSVDILVFNPPYVPTDSEEAIPEPSRICCDKDCSSDKEMVESLMAASWAGGVDGREVMDNFFPHVNINYKIEIAFGKRSILPCTSRSE</sequence>
<keyword evidence="6" id="KW-1185">Reference proteome</keyword>
<dbReference type="EMBL" id="LSSK01000076">
    <property type="protein sequence ID" value="OMH85474.1"/>
    <property type="molecule type" value="Genomic_DNA"/>
</dbReference>
<dbReference type="AlphaFoldDB" id="A0A1R1PX21"/>
<name>A0A1R1PX21_ZANCU</name>
<reference evidence="6" key="1">
    <citation type="submission" date="2017-01" db="EMBL/GenBank/DDBJ databases">
        <authorList>
            <person name="Wang Y."/>
            <person name="White M."/>
            <person name="Kvist S."/>
            <person name="Moncalvo J.-M."/>
        </authorList>
    </citation>
    <scope>NUCLEOTIDE SEQUENCE [LARGE SCALE GENOMIC DNA]</scope>
    <source>
        <strain evidence="6">COL-18-3</strain>
    </source>
</reference>
<dbReference type="PANTHER" id="PTHR45875">
    <property type="entry name" value="METHYLTRANSFERASE N6AMT1"/>
    <property type="match status" value="1"/>
</dbReference>
<dbReference type="GO" id="GO:0003676">
    <property type="term" value="F:nucleic acid binding"/>
    <property type="evidence" value="ECO:0007669"/>
    <property type="project" value="InterPro"/>
</dbReference>
<keyword evidence="4" id="KW-0949">S-adenosyl-L-methionine</keyword>
<dbReference type="PANTHER" id="PTHR45875:SF1">
    <property type="entry name" value="METHYLTRANSFERASE N6AMT1"/>
    <property type="match status" value="1"/>
</dbReference>
<dbReference type="InterPro" id="IPR002052">
    <property type="entry name" value="DNA_methylase_N6_adenine_CS"/>
</dbReference>
<evidence type="ECO:0000256" key="3">
    <source>
        <dbReference type="ARBA" id="ARBA00022679"/>
    </source>
</evidence>
<keyword evidence="2 5" id="KW-0489">Methyltransferase</keyword>
<comment type="similarity">
    <text evidence="1">Belongs to the eukaryotic/archaeal PrmC-related family.</text>
</comment>
<proteinExistence type="inferred from homology"/>
<evidence type="ECO:0000256" key="4">
    <source>
        <dbReference type="ARBA" id="ARBA00022691"/>
    </source>
</evidence>
<dbReference type="OrthoDB" id="406152at2759"/>
<organism evidence="5 6">
    <name type="scientific">Zancudomyces culisetae</name>
    <name type="common">Gut fungus</name>
    <name type="synonym">Smittium culisetae</name>
    <dbReference type="NCBI Taxonomy" id="1213189"/>
    <lineage>
        <taxon>Eukaryota</taxon>
        <taxon>Fungi</taxon>
        <taxon>Fungi incertae sedis</taxon>
        <taxon>Zoopagomycota</taxon>
        <taxon>Kickxellomycotina</taxon>
        <taxon>Harpellomycetes</taxon>
        <taxon>Harpellales</taxon>
        <taxon>Legeriomycetaceae</taxon>
        <taxon>Zancudomyces</taxon>
    </lineage>
</organism>
<dbReference type="InterPro" id="IPR029063">
    <property type="entry name" value="SAM-dependent_MTases_sf"/>
</dbReference>
<keyword evidence="3 5" id="KW-0808">Transferase</keyword>
<dbReference type="GO" id="GO:0035657">
    <property type="term" value="C:eRF1 methyltransferase complex"/>
    <property type="evidence" value="ECO:0007669"/>
    <property type="project" value="TreeGrafter"/>
</dbReference>
<dbReference type="GO" id="GO:0008757">
    <property type="term" value="F:S-adenosylmethionine-dependent methyltransferase activity"/>
    <property type="evidence" value="ECO:0007669"/>
    <property type="project" value="TreeGrafter"/>
</dbReference>
<dbReference type="InterPro" id="IPR052190">
    <property type="entry name" value="Euk-Arch_PrmC-MTase"/>
</dbReference>
<dbReference type="GO" id="GO:0032259">
    <property type="term" value="P:methylation"/>
    <property type="evidence" value="ECO:0007669"/>
    <property type="project" value="UniProtKB-KW"/>
</dbReference>
<dbReference type="Gene3D" id="3.40.50.150">
    <property type="entry name" value="Vaccinia Virus protein VP39"/>
    <property type="match status" value="1"/>
</dbReference>
<accession>A0A1R1PX21</accession>
<evidence type="ECO:0000313" key="5">
    <source>
        <dbReference type="EMBL" id="OMH85474.1"/>
    </source>
</evidence>
<comment type="caution">
    <text evidence="5">The sequence shown here is derived from an EMBL/GenBank/DDBJ whole genome shotgun (WGS) entry which is preliminary data.</text>
</comment>
<dbReference type="Proteomes" id="UP000188320">
    <property type="component" value="Unassembled WGS sequence"/>
</dbReference>
<evidence type="ECO:0000256" key="2">
    <source>
        <dbReference type="ARBA" id="ARBA00022603"/>
    </source>
</evidence>
<evidence type="ECO:0000313" key="6">
    <source>
        <dbReference type="Proteomes" id="UP000188320"/>
    </source>
</evidence>
<dbReference type="PROSITE" id="PS00092">
    <property type="entry name" value="N6_MTASE"/>
    <property type="match status" value="1"/>
</dbReference>